<accession>A0ABP7URH5</accession>
<keyword evidence="2" id="KW-1185">Reference proteome</keyword>
<reference evidence="2" key="1">
    <citation type="journal article" date="2019" name="Int. J. Syst. Evol. Microbiol.">
        <title>The Global Catalogue of Microorganisms (GCM) 10K type strain sequencing project: providing services to taxonomists for standard genome sequencing and annotation.</title>
        <authorList>
            <consortium name="The Broad Institute Genomics Platform"/>
            <consortium name="The Broad Institute Genome Sequencing Center for Infectious Disease"/>
            <person name="Wu L."/>
            <person name="Ma J."/>
        </authorList>
    </citation>
    <scope>NUCLEOTIDE SEQUENCE [LARGE SCALE GENOMIC DNA]</scope>
    <source>
        <strain evidence="2">JCM 16925</strain>
    </source>
</reference>
<dbReference type="Proteomes" id="UP001499984">
    <property type="component" value="Unassembled WGS sequence"/>
</dbReference>
<proteinExistence type="predicted"/>
<comment type="caution">
    <text evidence="1">The sequence shown here is derived from an EMBL/GenBank/DDBJ whole genome shotgun (WGS) entry which is preliminary data.</text>
</comment>
<organism evidence="1 2">
    <name type="scientific">Streptomyces shaanxiensis</name>
    <dbReference type="NCBI Taxonomy" id="653357"/>
    <lineage>
        <taxon>Bacteria</taxon>
        <taxon>Bacillati</taxon>
        <taxon>Actinomycetota</taxon>
        <taxon>Actinomycetes</taxon>
        <taxon>Kitasatosporales</taxon>
        <taxon>Streptomycetaceae</taxon>
        <taxon>Streptomyces</taxon>
    </lineage>
</organism>
<evidence type="ECO:0000313" key="2">
    <source>
        <dbReference type="Proteomes" id="UP001499984"/>
    </source>
</evidence>
<sequence>MRPQQPRTLNEALARARVVDQETYTPSHREASRRRISEQLRELRWMQALTEPTGTAQRPHAQPLLLHERAAHELRALCQGILHDTDAARRIARFDTARDPGGALAFASLLVLADREEGAQFWLQFAAGGGQATGAICLYLMHLRRGEWRDAKYWARQIETLEREPCQYAPVPHEVVDTTTSAAGPDGALTVFLDLPDDAAAVPEDAVKDAVEDLDVDRIDGLGIIPQPNADLAHQLEDLVTTNH</sequence>
<gene>
    <name evidence="1" type="ORF">GCM10022233_21750</name>
</gene>
<protein>
    <submittedName>
        <fullName evidence="1">Uncharacterized protein</fullName>
    </submittedName>
</protein>
<name>A0ABP7URH5_9ACTN</name>
<dbReference type="EMBL" id="BAAAZY010000007">
    <property type="protein sequence ID" value="GAA4050796.1"/>
    <property type="molecule type" value="Genomic_DNA"/>
</dbReference>
<dbReference type="RefSeq" id="WP_345011141.1">
    <property type="nucleotide sequence ID" value="NZ_BAAAZY010000007.1"/>
</dbReference>
<evidence type="ECO:0000313" key="1">
    <source>
        <dbReference type="EMBL" id="GAA4050796.1"/>
    </source>
</evidence>